<feature type="region of interest" description="Disordered" evidence="1">
    <location>
        <begin position="117"/>
        <end position="144"/>
    </location>
</feature>
<evidence type="ECO:0000256" key="1">
    <source>
        <dbReference type="SAM" id="MobiDB-lite"/>
    </source>
</evidence>
<evidence type="ECO:0000313" key="3">
    <source>
        <dbReference type="Proteomes" id="UP000639643"/>
    </source>
</evidence>
<organism evidence="2 3">
    <name type="scientific">Colletotrichum musicola</name>
    <dbReference type="NCBI Taxonomy" id="2175873"/>
    <lineage>
        <taxon>Eukaryota</taxon>
        <taxon>Fungi</taxon>
        <taxon>Dikarya</taxon>
        <taxon>Ascomycota</taxon>
        <taxon>Pezizomycotina</taxon>
        <taxon>Sordariomycetes</taxon>
        <taxon>Hypocreomycetidae</taxon>
        <taxon>Glomerellales</taxon>
        <taxon>Glomerellaceae</taxon>
        <taxon>Colletotrichum</taxon>
        <taxon>Colletotrichum orchidearum species complex</taxon>
    </lineage>
</organism>
<proteinExistence type="predicted"/>
<comment type="caution">
    <text evidence="2">The sequence shown here is derived from an EMBL/GenBank/DDBJ whole genome shotgun (WGS) entry which is preliminary data.</text>
</comment>
<reference evidence="2" key="1">
    <citation type="journal article" date="2020" name="Phytopathology">
        <title>Genome Sequence Resources of Colletotrichum truncatum, C. plurivorum, C. musicola, and C. sojae: Four Species Pathogenic to Soybean (Glycine max).</title>
        <authorList>
            <person name="Rogerio F."/>
            <person name="Boufleur T.R."/>
            <person name="Ciampi-Guillardi M."/>
            <person name="Sukno S.A."/>
            <person name="Thon M.R."/>
            <person name="Massola Junior N.S."/>
            <person name="Baroncelli R."/>
        </authorList>
    </citation>
    <scope>NUCLEOTIDE SEQUENCE</scope>
    <source>
        <strain evidence="2">LFN0074</strain>
    </source>
</reference>
<evidence type="ECO:0000313" key="2">
    <source>
        <dbReference type="EMBL" id="KAF6816737.1"/>
    </source>
</evidence>
<dbReference type="AlphaFoldDB" id="A0A8H6N1D0"/>
<sequence length="182" mass="19971">MVAVYSSLTVINDIFHAFNRVDNSEPGDDITTSFNCFGVLASSTMTTETGDIPFTDRAKAYYSENTTTQRFFAPFCQLRLMTTWELVPSAAATRVTKSFIYGANEIEFIRSDSPTLKQGIEGGNRTHSAERATGATSDRHDVTGAPGRRVLIRLRPLKSGQESDAMTFDCNARGGGIIRPRS</sequence>
<accession>A0A8H6N1D0</accession>
<dbReference type="Proteomes" id="UP000639643">
    <property type="component" value="Unassembled WGS sequence"/>
</dbReference>
<name>A0A8H6N1D0_9PEZI</name>
<protein>
    <submittedName>
        <fullName evidence="2">Uncharacterized protein</fullName>
    </submittedName>
</protein>
<dbReference type="EMBL" id="WIGM01000669">
    <property type="protein sequence ID" value="KAF6816737.1"/>
    <property type="molecule type" value="Genomic_DNA"/>
</dbReference>
<gene>
    <name evidence="2" type="ORF">CMUS01_12219</name>
</gene>
<keyword evidence="3" id="KW-1185">Reference proteome</keyword>